<dbReference type="STRING" id="1123510.GCA_000620025_02264"/>
<keyword evidence="7 8" id="KW-0132">Cell division</keyword>
<dbReference type="Pfam" id="PF02875">
    <property type="entry name" value="Mur_ligase_C"/>
    <property type="match status" value="1"/>
</dbReference>
<dbReference type="GO" id="GO:0005524">
    <property type="term" value="F:ATP binding"/>
    <property type="evidence" value="ECO:0007669"/>
    <property type="project" value="UniProtKB-UniRule"/>
</dbReference>
<keyword evidence="7 8" id="KW-0133">Cell shape</keyword>
<evidence type="ECO:0000256" key="1">
    <source>
        <dbReference type="ARBA" id="ARBA00004496"/>
    </source>
</evidence>
<name>A0A348HDH2_9GAMM</name>
<dbReference type="PANTHER" id="PTHR43692">
    <property type="entry name" value="UDP-N-ACETYLMURAMOYLALANINE--D-GLUTAMATE LIGASE"/>
    <property type="match status" value="1"/>
</dbReference>
<keyword evidence="7 8" id="KW-0131">Cell cycle</keyword>
<dbReference type="GO" id="GO:0008360">
    <property type="term" value="P:regulation of cell shape"/>
    <property type="evidence" value="ECO:0007669"/>
    <property type="project" value="UniProtKB-KW"/>
</dbReference>
<dbReference type="GO" id="GO:0071555">
    <property type="term" value="P:cell wall organization"/>
    <property type="evidence" value="ECO:0007669"/>
    <property type="project" value="UniProtKB-KW"/>
</dbReference>
<dbReference type="UniPathway" id="UPA00219"/>
<dbReference type="RefSeq" id="WP_027705328.1">
    <property type="nucleotide sequence ID" value="NZ_AP018933.1"/>
</dbReference>
<dbReference type="HAMAP" id="MF_00639">
    <property type="entry name" value="MurD"/>
    <property type="match status" value="1"/>
</dbReference>
<comment type="similarity">
    <text evidence="7">Belongs to the MurCDEF family.</text>
</comment>
<dbReference type="SUPFAM" id="SSF53623">
    <property type="entry name" value="MurD-like peptide ligases, catalytic domain"/>
    <property type="match status" value="1"/>
</dbReference>
<keyword evidence="3 7" id="KW-0963">Cytoplasm</keyword>
<protein>
    <recommendedName>
        <fullName evidence="7 8">UDP-N-acetylmuramoylalanine--D-glutamate ligase</fullName>
        <ecNumber evidence="7 8">6.3.2.9</ecNumber>
    </recommendedName>
    <alternativeName>
        <fullName evidence="7">D-glutamic acid-adding enzyme</fullName>
    </alternativeName>
    <alternativeName>
        <fullName evidence="7">UDP-N-acetylmuramoyl-L-alanyl-D-glutamate synthetase</fullName>
    </alternativeName>
</protein>
<evidence type="ECO:0000313" key="12">
    <source>
        <dbReference type="Proteomes" id="UP000267342"/>
    </source>
</evidence>
<comment type="pathway">
    <text evidence="2 7 8">Cell wall biogenesis; peptidoglycan biosynthesis.</text>
</comment>
<dbReference type="GO" id="GO:0005737">
    <property type="term" value="C:cytoplasm"/>
    <property type="evidence" value="ECO:0007669"/>
    <property type="project" value="UniProtKB-SubCell"/>
</dbReference>
<gene>
    <name evidence="7" type="primary">murD</name>
    <name evidence="11" type="ORF">ZBT109_0901</name>
</gene>
<reference evidence="11 12" key="1">
    <citation type="submission" date="2018-09" db="EMBL/GenBank/DDBJ databases">
        <title>Zymobacter palmae IAM14233 (=T109) whole genome analysis.</title>
        <authorList>
            <person name="Yanase H."/>
        </authorList>
    </citation>
    <scope>NUCLEOTIDE SEQUENCE [LARGE SCALE GENOMIC DNA]</scope>
    <source>
        <strain evidence="11 12">IAM14233</strain>
    </source>
</reference>
<dbReference type="EMBL" id="AP018933">
    <property type="protein sequence ID" value="BBG29674.1"/>
    <property type="molecule type" value="Genomic_DNA"/>
</dbReference>
<evidence type="ECO:0000256" key="3">
    <source>
        <dbReference type="ARBA" id="ARBA00022490"/>
    </source>
</evidence>
<dbReference type="SUPFAM" id="SSF53244">
    <property type="entry name" value="MurD-like peptide ligases, peptide-binding domain"/>
    <property type="match status" value="1"/>
</dbReference>
<evidence type="ECO:0000313" key="11">
    <source>
        <dbReference type="EMBL" id="BBG29674.1"/>
    </source>
</evidence>
<dbReference type="Gene3D" id="3.40.1190.10">
    <property type="entry name" value="Mur-like, catalytic domain"/>
    <property type="match status" value="1"/>
</dbReference>
<dbReference type="Proteomes" id="UP000267342">
    <property type="component" value="Chromosome"/>
</dbReference>
<keyword evidence="4 7" id="KW-0436">Ligase</keyword>
<sequence>MSFGIPVGATAVVGLGVSGQAIIRHLAAQGCSLVALDGNPDSPGVTWVRTHYPDVPVWAGDLAVLDLTPAAEVVLSPGIDPHQPVFEAVRERVIGEIGIFARHLPASMPVVAITGSNAKSTVTTLVGAMAEAAGHRPGIGGNLGVPALQLLDEGDHDLYVLELSSFQLETTPSLHTRVSAFLNLSEDHLNRHGDMVGYRAAKQRIFLDAQHAVVNADDPATWPDGEPAYEVILFGLDAPGEAEWGIISDAGGKLWLAHGVLMVMRLDELPLQGLHHYANALAALAIGTAMGWPIDAMCSVLRSFKGLEHRAQIVGEFDGIRWIDDSKGTNVGASLAAIEGIGPTIDGQLIWLGGGIGKGADFTPLAEPLARYARAVILFGRDAALIEQALDGVVPVHHADTMVEAQELALTLAEPGDVVLLSPACASQDQFRNYNERGNIFRDKVIALDARRHR</sequence>
<keyword evidence="7 8" id="KW-0573">Peptidoglycan synthesis</keyword>
<evidence type="ECO:0000259" key="10">
    <source>
        <dbReference type="Pfam" id="PF08245"/>
    </source>
</evidence>
<dbReference type="InterPro" id="IPR004101">
    <property type="entry name" value="Mur_ligase_C"/>
</dbReference>
<dbReference type="InterPro" id="IPR013221">
    <property type="entry name" value="Mur_ligase_cen"/>
</dbReference>
<evidence type="ECO:0000256" key="2">
    <source>
        <dbReference type="ARBA" id="ARBA00004752"/>
    </source>
</evidence>
<dbReference type="InterPro" id="IPR036615">
    <property type="entry name" value="Mur_ligase_C_dom_sf"/>
</dbReference>
<comment type="function">
    <text evidence="7 8">Cell wall formation. Catalyzes the addition of glutamate to the nucleotide precursor UDP-N-acetylmuramoyl-L-alanine (UMA).</text>
</comment>
<evidence type="ECO:0000259" key="9">
    <source>
        <dbReference type="Pfam" id="PF02875"/>
    </source>
</evidence>
<organism evidence="11 12">
    <name type="scientific">Zymobacter palmae</name>
    <dbReference type="NCBI Taxonomy" id="33074"/>
    <lineage>
        <taxon>Bacteria</taxon>
        <taxon>Pseudomonadati</taxon>
        <taxon>Pseudomonadota</taxon>
        <taxon>Gammaproteobacteria</taxon>
        <taxon>Oceanospirillales</taxon>
        <taxon>Halomonadaceae</taxon>
        <taxon>Zymobacter group</taxon>
        <taxon>Zymobacter</taxon>
    </lineage>
</organism>
<dbReference type="GO" id="GO:0051301">
    <property type="term" value="P:cell division"/>
    <property type="evidence" value="ECO:0007669"/>
    <property type="project" value="UniProtKB-KW"/>
</dbReference>
<dbReference type="GO" id="GO:0008764">
    <property type="term" value="F:UDP-N-acetylmuramoylalanine-D-glutamate ligase activity"/>
    <property type="evidence" value="ECO:0007669"/>
    <property type="project" value="UniProtKB-UniRule"/>
</dbReference>
<keyword evidence="7 8" id="KW-0961">Cell wall biogenesis/degradation</keyword>
<dbReference type="KEGG" id="zpl:ZBT109_0901"/>
<dbReference type="GO" id="GO:0009252">
    <property type="term" value="P:peptidoglycan biosynthetic process"/>
    <property type="evidence" value="ECO:0007669"/>
    <property type="project" value="UniProtKB-UniRule"/>
</dbReference>
<evidence type="ECO:0000256" key="6">
    <source>
        <dbReference type="ARBA" id="ARBA00022840"/>
    </source>
</evidence>
<feature type="binding site" evidence="7">
    <location>
        <begin position="115"/>
        <end position="121"/>
    </location>
    <ligand>
        <name>ATP</name>
        <dbReference type="ChEBI" id="CHEBI:30616"/>
    </ligand>
</feature>
<evidence type="ECO:0000256" key="4">
    <source>
        <dbReference type="ARBA" id="ARBA00022598"/>
    </source>
</evidence>
<dbReference type="NCBIfam" id="TIGR01087">
    <property type="entry name" value="murD"/>
    <property type="match status" value="1"/>
</dbReference>
<evidence type="ECO:0000256" key="8">
    <source>
        <dbReference type="RuleBase" id="RU003664"/>
    </source>
</evidence>
<evidence type="ECO:0000256" key="5">
    <source>
        <dbReference type="ARBA" id="ARBA00022741"/>
    </source>
</evidence>
<dbReference type="InterPro" id="IPR005762">
    <property type="entry name" value="MurD"/>
</dbReference>
<dbReference type="Pfam" id="PF21799">
    <property type="entry name" value="MurD-like_N"/>
    <property type="match status" value="1"/>
</dbReference>
<feature type="domain" description="Mur ligase central" evidence="10">
    <location>
        <begin position="113"/>
        <end position="286"/>
    </location>
</feature>
<proteinExistence type="inferred from homology"/>
<dbReference type="SUPFAM" id="SSF51984">
    <property type="entry name" value="MurCD N-terminal domain"/>
    <property type="match status" value="1"/>
</dbReference>
<dbReference type="Pfam" id="PF08245">
    <property type="entry name" value="Mur_ligase_M"/>
    <property type="match status" value="1"/>
</dbReference>
<dbReference type="AlphaFoldDB" id="A0A348HDH2"/>
<evidence type="ECO:0000256" key="7">
    <source>
        <dbReference type="HAMAP-Rule" id="MF_00639"/>
    </source>
</evidence>
<dbReference type="Gene3D" id="3.40.50.720">
    <property type="entry name" value="NAD(P)-binding Rossmann-like Domain"/>
    <property type="match status" value="1"/>
</dbReference>
<dbReference type="PANTHER" id="PTHR43692:SF1">
    <property type="entry name" value="UDP-N-ACETYLMURAMOYLALANINE--D-GLUTAMATE LIGASE"/>
    <property type="match status" value="1"/>
</dbReference>
<dbReference type="Gene3D" id="3.90.190.20">
    <property type="entry name" value="Mur ligase, C-terminal domain"/>
    <property type="match status" value="1"/>
</dbReference>
<keyword evidence="12" id="KW-1185">Reference proteome</keyword>
<dbReference type="InterPro" id="IPR036565">
    <property type="entry name" value="Mur-like_cat_sf"/>
</dbReference>
<dbReference type="EC" id="6.3.2.9" evidence="7 8"/>
<accession>A0A348HDH2</accession>
<keyword evidence="6 7" id="KW-0067">ATP-binding</keyword>
<comment type="subcellular location">
    <subcellularLocation>
        <location evidence="1 7 8">Cytoplasm</location>
    </subcellularLocation>
</comment>
<keyword evidence="5 7" id="KW-0547">Nucleotide-binding</keyword>
<dbReference type="OrthoDB" id="9809796at2"/>
<comment type="catalytic activity">
    <reaction evidence="7 8">
        <text>UDP-N-acetyl-alpha-D-muramoyl-L-alanine + D-glutamate + ATP = UDP-N-acetyl-alpha-D-muramoyl-L-alanyl-D-glutamate + ADP + phosphate + H(+)</text>
        <dbReference type="Rhea" id="RHEA:16429"/>
        <dbReference type="ChEBI" id="CHEBI:15378"/>
        <dbReference type="ChEBI" id="CHEBI:29986"/>
        <dbReference type="ChEBI" id="CHEBI:30616"/>
        <dbReference type="ChEBI" id="CHEBI:43474"/>
        <dbReference type="ChEBI" id="CHEBI:83898"/>
        <dbReference type="ChEBI" id="CHEBI:83900"/>
        <dbReference type="ChEBI" id="CHEBI:456216"/>
        <dbReference type="EC" id="6.3.2.9"/>
    </reaction>
</comment>
<feature type="domain" description="Mur ligase C-terminal" evidence="9">
    <location>
        <begin position="309"/>
        <end position="425"/>
    </location>
</feature>